<organism evidence="1 2">
    <name type="scientific">Nesidiocoris tenuis</name>
    <dbReference type="NCBI Taxonomy" id="355587"/>
    <lineage>
        <taxon>Eukaryota</taxon>
        <taxon>Metazoa</taxon>
        <taxon>Ecdysozoa</taxon>
        <taxon>Arthropoda</taxon>
        <taxon>Hexapoda</taxon>
        <taxon>Insecta</taxon>
        <taxon>Pterygota</taxon>
        <taxon>Neoptera</taxon>
        <taxon>Paraneoptera</taxon>
        <taxon>Hemiptera</taxon>
        <taxon>Heteroptera</taxon>
        <taxon>Panheteroptera</taxon>
        <taxon>Cimicomorpha</taxon>
        <taxon>Miridae</taxon>
        <taxon>Dicyphina</taxon>
        <taxon>Nesidiocoris</taxon>
    </lineage>
</organism>
<evidence type="ECO:0000313" key="2">
    <source>
        <dbReference type="Proteomes" id="UP000479000"/>
    </source>
</evidence>
<evidence type="ECO:0000313" key="1">
    <source>
        <dbReference type="EMBL" id="CAB0005141.1"/>
    </source>
</evidence>
<dbReference type="Pfam" id="PF11863">
    <property type="entry name" value="DUF3383"/>
    <property type="match status" value="1"/>
</dbReference>
<keyword evidence="2" id="KW-1185">Reference proteome</keyword>
<dbReference type="EMBL" id="CADCXU010015945">
    <property type="protein sequence ID" value="CAB0005141.1"/>
    <property type="molecule type" value="Genomic_DNA"/>
</dbReference>
<evidence type="ECO:0008006" key="3">
    <source>
        <dbReference type="Google" id="ProtNLM"/>
    </source>
</evidence>
<dbReference type="NCBIfam" id="NF047498">
    <property type="entry name" value="LIC_12616_fam"/>
    <property type="match status" value="1"/>
</dbReference>
<name>A0A6H5GRK3_9HEMI</name>
<sequence length="342" mass="37280">MAGLGEAVGVPSGGYMNDYTIDNIIDTLADFVEPICGKVQQAQVDRTPMPKGEFCIMTPLRFTRLSTTRDIEQDTGNPSNSAMGYTEVRQADIQVDIYGANAGDRAIALETLFTSSYGFDAIKALDPRLAPLYSSAAIQAPMINAESQWQERYIVTLSLQAHITVSLPQDYFDKTEISTQQALKSNGYNFYGSYSLNKTMKEYASDGAITGKFLWLDTFISQVWINANLISAFASLFTNNQSYAFNSAGYAAVSAAVIDVAQQALNFGAIQRGVTLDNAQTRIVNNTVGKDISATLYSQGWFLYIPTQTGAARLARDLQGVIFYYVDGGLIQSITMSSTAIL</sequence>
<dbReference type="AlphaFoldDB" id="A0A6H5GRK3"/>
<dbReference type="Proteomes" id="UP000479000">
    <property type="component" value="Unassembled WGS sequence"/>
</dbReference>
<dbReference type="InterPro" id="IPR021808">
    <property type="entry name" value="DUF3383"/>
</dbReference>
<reference evidence="1 2" key="1">
    <citation type="submission" date="2020-02" db="EMBL/GenBank/DDBJ databases">
        <authorList>
            <person name="Ferguson B K."/>
        </authorList>
    </citation>
    <scope>NUCLEOTIDE SEQUENCE [LARGE SCALE GENOMIC DNA]</scope>
</reference>
<accession>A0A6H5GRK3</accession>
<proteinExistence type="predicted"/>
<gene>
    <name evidence="1" type="ORF">NTEN_LOCUS10618</name>
</gene>
<protein>
    <recommendedName>
        <fullName evidence="3">DUF3383 domain-containing protein</fullName>
    </recommendedName>
</protein>